<evidence type="ECO:0000313" key="2">
    <source>
        <dbReference type="EMBL" id="TNG93590.1"/>
    </source>
</evidence>
<organism evidence="1 3">
    <name type="scientific">Testudinibacter aquarius</name>
    <dbReference type="NCBI Taxonomy" id="1524974"/>
    <lineage>
        <taxon>Bacteria</taxon>
        <taxon>Pseudomonadati</taxon>
        <taxon>Pseudomonadota</taxon>
        <taxon>Gammaproteobacteria</taxon>
        <taxon>Pasteurellales</taxon>
        <taxon>Pasteurellaceae</taxon>
        <taxon>Testudinibacter</taxon>
    </lineage>
</organism>
<proteinExistence type="predicted"/>
<dbReference type="EMBL" id="VDGV01000006">
    <property type="protein sequence ID" value="TNG93590.1"/>
    <property type="molecule type" value="Genomic_DNA"/>
</dbReference>
<dbReference type="Proteomes" id="UP000305526">
    <property type="component" value="Unassembled WGS sequence"/>
</dbReference>
<evidence type="ECO:0000313" key="4">
    <source>
        <dbReference type="Proteomes" id="UP000305526"/>
    </source>
</evidence>
<dbReference type="EMBL" id="SMCP01000006">
    <property type="protein sequence ID" value="TCV86524.1"/>
    <property type="molecule type" value="Genomic_DNA"/>
</dbReference>
<dbReference type="RefSeq" id="WP_132967056.1">
    <property type="nucleotide sequence ID" value="NZ_LEKL01000030.1"/>
</dbReference>
<gene>
    <name evidence="1" type="ORF">EDC16_10680</name>
    <name evidence="2" type="ORF">FHQ21_01035</name>
</gene>
<sequence length="91" mass="10574">MSNWKNDPELEELLNNVKERRPHLWSKLSKLNIQASKAEAEEFNQLKRELCSIKLPSNEALEKLTVGEYNKLAQSVEARYDVVLLLCSIFK</sequence>
<dbReference type="AlphaFoldDB" id="A0A4R3Y7K2"/>
<evidence type="ECO:0000313" key="1">
    <source>
        <dbReference type="EMBL" id="TCV86524.1"/>
    </source>
</evidence>
<accession>A0A4R3Y7K2</accession>
<reference evidence="1 3" key="1">
    <citation type="submission" date="2019-03" db="EMBL/GenBank/DDBJ databases">
        <title>Genomic Encyclopedia of Type Strains, Phase IV (KMG-IV): sequencing the most valuable type-strain genomes for metagenomic binning, comparative biology and taxonomic classification.</title>
        <authorList>
            <person name="Goeker M."/>
        </authorList>
    </citation>
    <scope>NUCLEOTIDE SEQUENCE [LARGE SCALE GENOMIC DNA]</scope>
    <source>
        <strain evidence="1 3">DSM 28140</strain>
    </source>
</reference>
<name>A0A4R3Y7K2_9PAST</name>
<comment type="caution">
    <text evidence="1">The sequence shown here is derived from an EMBL/GenBank/DDBJ whole genome shotgun (WGS) entry which is preliminary data.</text>
</comment>
<keyword evidence="4" id="KW-1185">Reference proteome</keyword>
<evidence type="ECO:0000313" key="3">
    <source>
        <dbReference type="Proteomes" id="UP000294619"/>
    </source>
</evidence>
<reference evidence="2 4" key="2">
    <citation type="submission" date="2019-05" db="EMBL/GenBank/DDBJ databases">
        <title>Pasteurellaceae isolates from reptiles.</title>
        <authorList>
            <person name="Bojesen A.M."/>
            <person name="Lund E."/>
        </authorList>
    </citation>
    <scope>NUCLEOTIDE SEQUENCE [LARGE SCALE GENOMIC DNA]</scope>
    <source>
        <strain evidence="2 4">ELNT2x</strain>
    </source>
</reference>
<dbReference type="Proteomes" id="UP000294619">
    <property type="component" value="Unassembled WGS sequence"/>
</dbReference>
<protein>
    <submittedName>
        <fullName evidence="1">Uncharacterized protein</fullName>
    </submittedName>
</protein>